<feature type="region of interest" description="Disordered" evidence="1">
    <location>
        <begin position="1"/>
        <end position="42"/>
    </location>
</feature>
<proteinExistence type="predicted"/>
<dbReference type="AlphaFoldDB" id="A0A0A9TSF0"/>
<reference evidence="2" key="2">
    <citation type="journal article" date="2015" name="Data Brief">
        <title>Shoot transcriptome of the giant reed, Arundo donax.</title>
        <authorList>
            <person name="Barrero R.A."/>
            <person name="Guerrero F.D."/>
            <person name="Moolhuijzen P."/>
            <person name="Goolsby J.A."/>
            <person name="Tidwell J."/>
            <person name="Bellgard S.E."/>
            <person name="Bellgard M.I."/>
        </authorList>
    </citation>
    <scope>NUCLEOTIDE SEQUENCE</scope>
    <source>
        <tissue evidence="2">Shoot tissue taken approximately 20 cm above the soil surface</tissue>
    </source>
</reference>
<organism evidence="2">
    <name type="scientific">Arundo donax</name>
    <name type="common">Giant reed</name>
    <name type="synonym">Donax arundinaceus</name>
    <dbReference type="NCBI Taxonomy" id="35708"/>
    <lineage>
        <taxon>Eukaryota</taxon>
        <taxon>Viridiplantae</taxon>
        <taxon>Streptophyta</taxon>
        <taxon>Embryophyta</taxon>
        <taxon>Tracheophyta</taxon>
        <taxon>Spermatophyta</taxon>
        <taxon>Magnoliopsida</taxon>
        <taxon>Liliopsida</taxon>
        <taxon>Poales</taxon>
        <taxon>Poaceae</taxon>
        <taxon>PACMAD clade</taxon>
        <taxon>Arundinoideae</taxon>
        <taxon>Arundineae</taxon>
        <taxon>Arundo</taxon>
    </lineage>
</organism>
<feature type="compositionally biased region" description="Low complexity" evidence="1">
    <location>
        <begin position="11"/>
        <end position="28"/>
    </location>
</feature>
<name>A0A0A9TSF0_ARUDO</name>
<dbReference type="EMBL" id="GBRH01279694">
    <property type="protein sequence ID" value="JAD18201.1"/>
    <property type="molecule type" value="Transcribed_RNA"/>
</dbReference>
<protein>
    <submittedName>
        <fullName evidence="2">Uncharacterized protein</fullName>
    </submittedName>
</protein>
<accession>A0A0A9TSF0</accession>
<sequence length="74" mass="8052">MFERRRSSATPQRPSAVAAARPRSPQAPLEQRDPTCPSAAAAVGGGRATCRRASSAARPRRHIFIRLFYTVLCS</sequence>
<evidence type="ECO:0000256" key="1">
    <source>
        <dbReference type="SAM" id="MobiDB-lite"/>
    </source>
</evidence>
<reference evidence="2" key="1">
    <citation type="submission" date="2014-09" db="EMBL/GenBank/DDBJ databases">
        <authorList>
            <person name="Magalhaes I.L.F."/>
            <person name="Oliveira U."/>
            <person name="Santos F.R."/>
            <person name="Vidigal T.H.D.A."/>
            <person name="Brescovit A.D."/>
            <person name="Santos A.J."/>
        </authorList>
    </citation>
    <scope>NUCLEOTIDE SEQUENCE</scope>
    <source>
        <tissue evidence="2">Shoot tissue taken approximately 20 cm above the soil surface</tissue>
    </source>
</reference>
<evidence type="ECO:0000313" key="2">
    <source>
        <dbReference type="EMBL" id="JAD18201.1"/>
    </source>
</evidence>